<dbReference type="InterPro" id="IPR013407">
    <property type="entry name" value="CRISPR-assoc_prot_Cmr2"/>
</dbReference>
<dbReference type="CDD" id="cd09679">
    <property type="entry name" value="Cas10_III"/>
    <property type="match status" value="1"/>
</dbReference>
<dbReference type="PROSITE" id="PS50887">
    <property type="entry name" value="GGDEF"/>
    <property type="match status" value="1"/>
</dbReference>
<dbReference type="GO" id="GO:0000166">
    <property type="term" value="F:nucleotide binding"/>
    <property type="evidence" value="ECO:0007669"/>
    <property type="project" value="UniProtKB-KW"/>
</dbReference>
<accession>A0A7W6WA69</accession>
<dbReference type="AlphaFoldDB" id="A0A7W6WA69"/>
<gene>
    <name evidence="4" type="ORF">GGD89_002307</name>
</gene>
<evidence type="ECO:0000313" key="4">
    <source>
        <dbReference type="EMBL" id="MBB4266674.1"/>
    </source>
</evidence>
<reference evidence="4 5" key="1">
    <citation type="submission" date="2020-08" db="EMBL/GenBank/DDBJ databases">
        <title>Genome sequencing of Purple Non-Sulfur Bacteria from various extreme environments.</title>
        <authorList>
            <person name="Mayer M."/>
        </authorList>
    </citation>
    <scope>NUCLEOTIDE SEQUENCE [LARGE SCALE GENOMIC DNA]</scope>
    <source>
        <strain evidence="4 5">JA131</strain>
    </source>
</reference>
<keyword evidence="5" id="KW-1185">Reference proteome</keyword>
<proteinExistence type="predicted"/>
<dbReference type="InterPro" id="IPR043128">
    <property type="entry name" value="Rev_trsase/Diguanyl_cyclase"/>
</dbReference>
<keyword evidence="2" id="KW-0051">Antiviral defense</keyword>
<evidence type="ECO:0000259" key="3">
    <source>
        <dbReference type="PROSITE" id="PS50887"/>
    </source>
</evidence>
<protein>
    <submittedName>
        <fullName evidence="4">CRISPR-associated protein Cmr2</fullName>
    </submittedName>
</protein>
<sequence>MTCNDLDWDALRQIWLDDTGDAWQAAFGSEIGLSEAIRSHLMSRTQHAATQSPLSAKDSVSKLVSGADAGRSLGRKATDRAAFLRLWRGLPSQMATPSPHSSDPIRHQRDINTALAAAVQAGDGTVGLLTLAAGPVQGFIAAARSLRDLWTGSAVLSWLTFQAMQPVIDALGPTASVFPSLRGNPLMDVWLIETGMVPNGLLSRPSAEALMAPSLPNRCLAVVPWGKNGTDAANLARACEEAAKAAMDAVASAVRREIDTVYGTRFPGWDGLWHDQVSEMLHVQAIAVPLDVSDDTLKCLCGSNPTDRWSAVTDLAARVLAARRSVRPVPVPKTTPAAGAVPKCTLLGTWEQVGGKDFWKTAPNGLRLKGVRIRKGEAFCAPSLVKRFAFPAFLDQALGLERADARFPDTATVAAMAWLEDADLDWRLRADRGDWSGQWLHWKTPKQGKHEDDEPCPPDVWEEIGAARIRAADRNLGVAPAYYAILAADGDRMGDLLRKAMGPAEHARVSEVLGHFAVHSVRPIVEGQGRGRVIYAGGDDVLAVLPARHAMACAKALRDTFHEQIGGTLSVGLAVVHHKADLREALDAARAAEKTAKASGRDRLALTIQRRSGEHATSLLSWQDADWVPRLTTAFTDSASDRWAYRLRQLADPLDGMGDPDAMTAEIRRQIGRAETKAHTILASELSAAPADPGSLIRDQARAAVVNVFKTFCAGHVDGQGVPLSKTPLKAFAMLCQAASFLARARD</sequence>
<organism evidence="4 5">
    <name type="scientific">Roseospira visakhapatnamensis</name>
    <dbReference type="NCBI Taxonomy" id="390880"/>
    <lineage>
        <taxon>Bacteria</taxon>
        <taxon>Pseudomonadati</taxon>
        <taxon>Pseudomonadota</taxon>
        <taxon>Alphaproteobacteria</taxon>
        <taxon>Rhodospirillales</taxon>
        <taxon>Rhodospirillaceae</taxon>
        <taxon>Roseospira</taxon>
    </lineage>
</organism>
<evidence type="ECO:0000256" key="2">
    <source>
        <dbReference type="ARBA" id="ARBA00023118"/>
    </source>
</evidence>
<evidence type="ECO:0000256" key="1">
    <source>
        <dbReference type="ARBA" id="ARBA00022741"/>
    </source>
</evidence>
<dbReference type="InterPro" id="IPR000160">
    <property type="entry name" value="GGDEF_dom"/>
</dbReference>
<name>A0A7W6WA69_9PROT</name>
<dbReference type="Gene3D" id="3.30.70.2220">
    <property type="entry name" value="CRISPR-Cas system, Cmr2 subunit, D1 domain, cysteine cluster"/>
    <property type="match status" value="1"/>
</dbReference>
<keyword evidence="1" id="KW-0547">Nucleotide-binding</keyword>
<dbReference type="Pfam" id="PF12469">
    <property type="entry name" value="Cmr2_N"/>
    <property type="match status" value="1"/>
</dbReference>
<dbReference type="InterPro" id="IPR024615">
    <property type="entry name" value="CRISPR-assoc_Cmr2_N"/>
</dbReference>
<dbReference type="RefSeq" id="WP_184045334.1">
    <property type="nucleotide sequence ID" value="NZ_JACIGK010000016.1"/>
</dbReference>
<dbReference type="Proteomes" id="UP000554286">
    <property type="component" value="Unassembled WGS sequence"/>
</dbReference>
<dbReference type="InterPro" id="IPR038242">
    <property type="entry name" value="Cmr2_N"/>
</dbReference>
<dbReference type="Pfam" id="PF22335">
    <property type="entry name" value="Cas10-Cmr2_palm2"/>
    <property type="match status" value="1"/>
</dbReference>
<dbReference type="NCBIfam" id="TIGR02577">
    <property type="entry name" value="cas_TM1794_Cmr2"/>
    <property type="match status" value="1"/>
</dbReference>
<dbReference type="Gene3D" id="3.30.70.270">
    <property type="match status" value="1"/>
</dbReference>
<dbReference type="InterPro" id="IPR054767">
    <property type="entry name" value="Cas10-Cmr2_palm2"/>
</dbReference>
<dbReference type="EMBL" id="JACIGK010000016">
    <property type="protein sequence ID" value="MBB4266674.1"/>
    <property type="molecule type" value="Genomic_DNA"/>
</dbReference>
<dbReference type="GO" id="GO:0051607">
    <property type="term" value="P:defense response to virus"/>
    <property type="evidence" value="ECO:0007669"/>
    <property type="project" value="UniProtKB-KW"/>
</dbReference>
<evidence type="ECO:0000313" key="5">
    <source>
        <dbReference type="Proteomes" id="UP000554286"/>
    </source>
</evidence>
<comment type="caution">
    <text evidence="4">The sequence shown here is derived from an EMBL/GenBank/DDBJ whole genome shotgun (WGS) entry which is preliminary data.</text>
</comment>
<feature type="domain" description="GGDEF" evidence="3">
    <location>
        <begin position="481"/>
        <end position="609"/>
    </location>
</feature>